<keyword evidence="3" id="KW-1185">Reference proteome</keyword>
<organism evidence="2 3">
    <name type="scientific">Sphingomonas xinjiangensis</name>
    <dbReference type="NCBI Taxonomy" id="643568"/>
    <lineage>
        <taxon>Bacteria</taxon>
        <taxon>Pseudomonadati</taxon>
        <taxon>Pseudomonadota</taxon>
        <taxon>Alphaproteobacteria</taxon>
        <taxon>Sphingomonadales</taxon>
        <taxon>Sphingomonadaceae</taxon>
        <taxon>Sphingomonas</taxon>
    </lineage>
</organism>
<dbReference type="CDD" id="cd24007">
    <property type="entry name" value="ASKHA_NBD_eukNAGK-like"/>
    <property type="match status" value="1"/>
</dbReference>
<evidence type="ECO:0000313" key="2">
    <source>
        <dbReference type="EMBL" id="MBB5712426.1"/>
    </source>
</evidence>
<dbReference type="GO" id="GO:0016301">
    <property type="term" value="F:kinase activity"/>
    <property type="evidence" value="ECO:0007669"/>
    <property type="project" value="UniProtKB-KW"/>
</dbReference>
<accession>A0A840YRW7</accession>
<dbReference type="PANTHER" id="PTHR43190">
    <property type="entry name" value="N-ACETYL-D-GLUCOSAMINE KINASE"/>
    <property type="match status" value="1"/>
</dbReference>
<dbReference type="InterPro" id="IPR052519">
    <property type="entry name" value="Euk-type_GlcNAc_Kinase"/>
</dbReference>
<dbReference type="EMBL" id="JACIJF010000017">
    <property type="protein sequence ID" value="MBB5712426.1"/>
    <property type="molecule type" value="Genomic_DNA"/>
</dbReference>
<dbReference type="PANTHER" id="PTHR43190:SF3">
    <property type="entry name" value="N-ACETYL-D-GLUCOSAMINE KINASE"/>
    <property type="match status" value="1"/>
</dbReference>
<sequence>MNGARYLGVDGGGTKTEFVCIDDAGEVVARAVTGTTYHLEIGVAEVERRLGDGIGALCGQLGIGPAEFDQAFFGLPAYGEDGAIDPELHAACGRLLGHSRYICDNDMVCGWAGSLACEDGINIVAGTGSIGYGERQGLSARVGGWGEVFGDEGSAHWIATQGLALFSRMSDGRAPRGPLHAHVTQALDLRSDLELCECVMGGSGMPRGQVASLANLVSQAAAAGDVQAHAILTAAAVELFALASALRTRLGFPNDEATPISWSGGVLLRQSVVRDAFVAMLDLAGGFVSVEPRHSPAYGAALYAQKRKMAHKS</sequence>
<dbReference type="Gene3D" id="3.30.420.40">
    <property type="match status" value="2"/>
</dbReference>
<evidence type="ECO:0000313" key="3">
    <source>
        <dbReference type="Proteomes" id="UP000527143"/>
    </source>
</evidence>
<dbReference type="SUPFAM" id="SSF53067">
    <property type="entry name" value="Actin-like ATPase domain"/>
    <property type="match status" value="2"/>
</dbReference>
<reference evidence="2 3" key="1">
    <citation type="submission" date="2020-08" db="EMBL/GenBank/DDBJ databases">
        <title>Genomic Encyclopedia of Type Strains, Phase IV (KMG-IV): sequencing the most valuable type-strain genomes for metagenomic binning, comparative biology and taxonomic classification.</title>
        <authorList>
            <person name="Goeker M."/>
        </authorList>
    </citation>
    <scope>NUCLEOTIDE SEQUENCE [LARGE SCALE GENOMIC DNA]</scope>
    <source>
        <strain evidence="2 3">DSM 26736</strain>
    </source>
</reference>
<comment type="caution">
    <text evidence="2">The sequence shown here is derived from an EMBL/GenBank/DDBJ whole genome shotgun (WGS) entry which is preliminary data.</text>
</comment>
<dbReference type="InterPro" id="IPR002731">
    <property type="entry name" value="ATPase_BadF"/>
</dbReference>
<dbReference type="AlphaFoldDB" id="A0A840YRW7"/>
<dbReference type="Pfam" id="PF01869">
    <property type="entry name" value="BcrAD_BadFG"/>
    <property type="match status" value="1"/>
</dbReference>
<dbReference type="Proteomes" id="UP000527143">
    <property type="component" value="Unassembled WGS sequence"/>
</dbReference>
<evidence type="ECO:0000259" key="1">
    <source>
        <dbReference type="Pfam" id="PF01869"/>
    </source>
</evidence>
<protein>
    <submittedName>
        <fullName evidence="2">N-acetylglucosamine kinase-like BadF-type ATPase</fullName>
    </submittedName>
</protein>
<dbReference type="InterPro" id="IPR043129">
    <property type="entry name" value="ATPase_NBD"/>
</dbReference>
<feature type="domain" description="ATPase BadF/BadG/BcrA/BcrD type" evidence="1">
    <location>
        <begin position="7"/>
        <end position="304"/>
    </location>
</feature>
<gene>
    <name evidence="2" type="ORF">FHT02_003685</name>
</gene>
<keyword evidence="2" id="KW-0808">Transferase</keyword>
<keyword evidence="2" id="KW-0418">Kinase</keyword>
<proteinExistence type="predicted"/>
<name>A0A840YRW7_9SPHN</name>
<dbReference type="RefSeq" id="WP_184090904.1">
    <property type="nucleotide sequence ID" value="NZ_JACIJF010000017.1"/>
</dbReference>